<feature type="transmembrane region" description="Helical" evidence="8">
    <location>
        <begin position="127"/>
        <end position="149"/>
    </location>
</feature>
<dbReference type="PIRSF" id="PIRSF015658">
    <property type="entry name" value="MmdB_OadB"/>
    <property type="match status" value="1"/>
</dbReference>
<feature type="transmembrane region" description="Helical" evidence="8">
    <location>
        <begin position="274"/>
        <end position="291"/>
    </location>
</feature>
<dbReference type="GO" id="GO:0005886">
    <property type="term" value="C:plasma membrane"/>
    <property type="evidence" value="ECO:0007669"/>
    <property type="project" value="UniProtKB-SubCell"/>
</dbReference>
<dbReference type="RefSeq" id="WP_162221290.1">
    <property type="nucleotide sequence ID" value="NZ_CAMUSJ010000015.1"/>
</dbReference>
<organism evidence="9 10">
    <name type="scientific">Anaerotruncus colihominis</name>
    <dbReference type="NCBI Taxonomy" id="169435"/>
    <lineage>
        <taxon>Bacteria</taxon>
        <taxon>Bacillati</taxon>
        <taxon>Bacillota</taxon>
        <taxon>Clostridia</taxon>
        <taxon>Eubacteriales</taxon>
        <taxon>Oscillospiraceae</taxon>
        <taxon>Anaerotruncus</taxon>
    </lineage>
</organism>
<name>A0A845T529_9FIRM</name>
<evidence type="ECO:0000256" key="4">
    <source>
        <dbReference type="ARBA" id="ARBA00022967"/>
    </source>
</evidence>
<keyword evidence="7" id="KW-0739">Sodium transport</keyword>
<evidence type="ECO:0000256" key="1">
    <source>
        <dbReference type="ARBA" id="ARBA00004651"/>
    </source>
</evidence>
<keyword evidence="7" id="KW-0406">Ion transport</keyword>
<reference evidence="9 10" key="1">
    <citation type="submission" date="2019-06" db="EMBL/GenBank/DDBJ databases">
        <title>Draft genome sequences of 15 bacterial species constituting the stable defined intestinal microbiota of the GM15 gnotobiotic mouse model.</title>
        <authorList>
            <person name="Elie C."/>
            <person name="Mathieu A."/>
            <person name="Saliou A."/>
            <person name="Darnaud M."/>
            <person name="Leulier F."/>
            <person name="Tamellini A."/>
        </authorList>
    </citation>
    <scope>NUCLEOTIDE SEQUENCE [LARGE SCALE GENOMIC DNA]</scope>
    <source>
        <strain evidence="9 10">JM4-15</strain>
    </source>
</reference>
<feature type="transmembrane region" description="Helical" evidence="8">
    <location>
        <begin position="18"/>
        <end position="40"/>
    </location>
</feature>
<evidence type="ECO:0000313" key="9">
    <source>
        <dbReference type="EMBL" id="NDO39511.1"/>
    </source>
</evidence>
<dbReference type="PANTHER" id="PTHR35806:SF1">
    <property type="entry name" value="OXALOACETATE DECARBOXYLASE BETA CHAIN 2"/>
    <property type="match status" value="1"/>
</dbReference>
<comment type="caution">
    <text evidence="9">The sequence shown here is derived from an EMBL/GenBank/DDBJ whole genome shotgun (WGS) entry which is preliminary data.</text>
</comment>
<dbReference type="Proteomes" id="UP000462501">
    <property type="component" value="Unassembled WGS sequence"/>
</dbReference>
<evidence type="ECO:0000256" key="7">
    <source>
        <dbReference type="PIRNR" id="PIRNR015658"/>
    </source>
</evidence>
<keyword evidence="2 7" id="KW-1003">Cell membrane</keyword>
<keyword evidence="6 7" id="KW-0472">Membrane</keyword>
<feature type="transmembrane region" description="Helical" evidence="8">
    <location>
        <begin position="93"/>
        <end position="115"/>
    </location>
</feature>
<feature type="transmembrane region" description="Helical" evidence="8">
    <location>
        <begin position="227"/>
        <end position="254"/>
    </location>
</feature>
<feature type="transmembrane region" description="Helical" evidence="8">
    <location>
        <begin position="364"/>
        <end position="391"/>
    </location>
</feature>
<keyword evidence="7" id="KW-0813">Transport</keyword>
<proteinExistence type="predicted"/>
<dbReference type="Pfam" id="PF03977">
    <property type="entry name" value="OAD_beta"/>
    <property type="match status" value="1"/>
</dbReference>
<evidence type="ECO:0000256" key="3">
    <source>
        <dbReference type="ARBA" id="ARBA00022692"/>
    </source>
</evidence>
<dbReference type="NCBIfam" id="TIGR01109">
    <property type="entry name" value="Na_pump_decarbB"/>
    <property type="match status" value="1"/>
</dbReference>
<protein>
    <submittedName>
        <fullName evidence="9">Sodium ion-translocating decarboxylase subunit beta</fullName>
    </submittedName>
</protein>
<keyword evidence="4" id="KW-1278">Translocase</keyword>
<feature type="transmembrane region" description="Helical" evidence="8">
    <location>
        <begin position="185"/>
        <end position="206"/>
    </location>
</feature>
<evidence type="ECO:0000256" key="2">
    <source>
        <dbReference type="ARBA" id="ARBA00022475"/>
    </source>
</evidence>
<feature type="transmembrane region" description="Helical" evidence="8">
    <location>
        <begin position="47"/>
        <end position="67"/>
    </location>
</feature>
<dbReference type="EMBL" id="VIQT01000010">
    <property type="protein sequence ID" value="NDO39511.1"/>
    <property type="molecule type" value="Genomic_DNA"/>
</dbReference>
<keyword evidence="7" id="KW-0915">Sodium</keyword>
<dbReference type="AlphaFoldDB" id="A0A845T529"/>
<evidence type="ECO:0000256" key="5">
    <source>
        <dbReference type="ARBA" id="ARBA00022989"/>
    </source>
</evidence>
<evidence type="ECO:0000256" key="8">
    <source>
        <dbReference type="SAM" id="Phobius"/>
    </source>
</evidence>
<evidence type="ECO:0000256" key="6">
    <source>
        <dbReference type="ARBA" id="ARBA00023136"/>
    </source>
</evidence>
<dbReference type="GO" id="GO:0006814">
    <property type="term" value="P:sodium ion transport"/>
    <property type="evidence" value="ECO:0007669"/>
    <property type="project" value="UniProtKB-UniRule"/>
</dbReference>
<feature type="transmembrane region" description="Helical" evidence="8">
    <location>
        <begin position="303"/>
        <end position="321"/>
    </location>
</feature>
<comment type="subcellular location">
    <subcellularLocation>
        <location evidence="1">Cell membrane</location>
        <topology evidence="1">Multi-pass membrane protein</topology>
    </subcellularLocation>
</comment>
<dbReference type="PANTHER" id="PTHR35806">
    <property type="entry name" value="OXALOACETATE DECARBOXYLASE BETA CHAIN 2"/>
    <property type="match status" value="1"/>
</dbReference>
<dbReference type="GO" id="GO:0016829">
    <property type="term" value="F:lyase activity"/>
    <property type="evidence" value="ECO:0007669"/>
    <property type="project" value="InterPro"/>
</dbReference>
<keyword evidence="3 8" id="KW-0812">Transmembrane</keyword>
<keyword evidence="5 8" id="KW-1133">Transmembrane helix</keyword>
<evidence type="ECO:0000313" key="10">
    <source>
        <dbReference type="Proteomes" id="UP000462501"/>
    </source>
</evidence>
<gene>
    <name evidence="9" type="ORF">FMM72_09625</name>
</gene>
<accession>A0A845T529</accession>
<dbReference type="InterPro" id="IPR005661">
    <property type="entry name" value="OadB_MmdB"/>
</dbReference>
<sequence length="395" mass="41376">MLEIFLDSVQKLINGSGFLNLTGGQALMIFVSFVLLYLAIGRGFEPLLLLPIAFGMLLTNLPMAGLYHPEIFINDTGHILWEQLGNGGGLLDYLYLGVKLGIYPPLIFLGVGCMTDFGPLIANPKSFVMGAAAQVGIFIAFFGALLLGFTGPEAGSIGIIGGADGPTAIFTTTQLAPHLLGSVAIAAYSYMALVPIIQPPIMKLLTTKKMRAIRMEQLRPVSKLERIVFPILVAVIVSFLVPDTAPLIGMLMLGNLFRESGVADRLSKTAQNELMNIVTIFLGTTVGATASAERFLTPQTLKIIALGLCAFAIGTAGGVLLGDLMCLVTGGKINPLIGSAGVSAVPMAARVSQKVGQKENPTNFLLMHAMGPNVSGVIGSAVAAGVLLAILKPLV</sequence>